<proteinExistence type="predicted"/>
<dbReference type="Gene3D" id="1.10.357.10">
    <property type="entry name" value="Tetracycline Repressor, domain 2"/>
    <property type="match status" value="1"/>
</dbReference>
<dbReference type="Pfam" id="PF14278">
    <property type="entry name" value="TetR_C_8"/>
    <property type="match status" value="1"/>
</dbReference>
<evidence type="ECO:0000313" key="5">
    <source>
        <dbReference type="Proteomes" id="UP000002939"/>
    </source>
</evidence>
<dbReference type="OrthoDB" id="9810250at2"/>
<name>D0BN56_9LACT</name>
<reference evidence="4" key="2">
    <citation type="submission" date="2011-10" db="EMBL/GenBank/DDBJ databases">
        <title>The Genome Sequence of Granulicatella elegans ATCC 700633.</title>
        <authorList>
            <consortium name="The Broad Institute Genome Sequencing Platform"/>
            <consortium name="The Broad Institute Genome Sequencing Center for Infectious Disease"/>
            <person name="Earl A."/>
            <person name="Ward D."/>
            <person name="Feldgarden M."/>
            <person name="Gevers D."/>
            <person name="Sibley C.D."/>
            <person name="Field T.R."/>
            <person name="Grinwis M."/>
            <person name="Eshaghurshan C.S."/>
            <person name="Surette M.G."/>
            <person name="Young S.K."/>
            <person name="Zeng Q."/>
            <person name="Gargeya S."/>
            <person name="Fitzgerald M."/>
            <person name="Haas B."/>
            <person name="Abouelleil A."/>
            <person name="Alvarado L."/>
            <person name="Arachchi H.M."/>
            <person name="Berlin A."/>
            <person name="Brown A."/>
            <person name="Chapman S.B."/>
            <person name="Chen Z."/>
            <person name="Dunbar C."/>
            <person name="Freedman E."/>
            <person name="Gearin G."/>
            <person name="Goldberg J."/>
            <person name="Griggs A."/>
            <person name="Gujja S."/>
            <person name="Heiman D."/>
            <person name="Howarth C."/>
            <person name="Larson L."/>
            <person name="Lui A."/>
            <person name="MacDonald P.J.P."/>
            <person name="Montmayeur A."/>
            <person name="Murphy C."/>
            <person name="Neiman D."/>
            <person name="Pearson M."/>
            <person name="Priest M."/>
            <person name="Roberts A."/>
            <person name="Saif S."/>
            <person name="Shea T."/>
            <person name="Shenoy N."/>
            <person name="Sisk P."/>
            <person name="Stolte C."/>
            <person name="Sykes S."/>
            <person name="Wortman J."/>
            <person name="Nusbaum C."/>
            <person name="Birren B."/>
        </authorList>
    </citation>
    <scope>NUCLEOTIDE SEQUENCE [LARGE SCALE GENOMIC DNA]</scope>
    <source>
        <strain evidence="4">ATCC 700633</strain>
    </source>
</reference>
<evidence type="ECO:0000259" key="3">
    <source>
        <dbReference type="PROSITE" id="PS50977"/>
    </source>
</evidence>
<evidence type="ECO:0000313" key="4">
    <source>
        <dbReference type="EMBL" id="EEW92546.1"/>
    </source>
</evidence>
<feature type="domain" description="HTH tetR-type" evidence="3">
    <location>
        <begin position="8"/>
        <end position="68"/>
    </location>
</feature>
<dbReference type="HOGENOM" id="CLU_087539_0_1_9"/>
<evidence type="ECO:0000256" key="1">
    <source>
        <dbReference type="ARBA" id="ARBA00023125"/>
    </source>
</evidence>
<dbReference type="Pfam" id="PF00440">
    <property type="entry name" value="TetR_N"/>
    <property type="match status" value="1"/>
</dbReference>
<dbReference type="eggNOG" id="COG1309">
    <property type="taxonomic scope" value="Bacteria"/>
</dbReference>
<gene>
    <name evidence="4" type="ORF">HMPREF0446_01391</name>
</gene>
<dbReference type="GO" id="GO:0003677">
    <property type="term" value="F:DNA binding"/>
    <property type="evidence" value="ECO:0007669"/>
    <property type="project" value="UniProtKB-UniRule"/>
</dbReference>
<dbReference type="Proteomes" id="UP000002939">
    <property type="component" value="Unassembled WGS sequence"/>
</dbReference>
<dbReference type="InterPro" id="IPR050624">
    <property type="entry name" value="HTH-type_Tx_Regulator"/>
</dbReference>
<dbReference type="AlphaFoldDB" id="D0BN56"/>
<accession>D0BN56</accession>
<dbReference type="STRING" id="626369.HMPREF0446_01391"/>
<dbReference type="SUPFAM" id="SSF46689">
    <property type="entry name" value="Homeodomain-like"/>
    <property type="match status" value="1"/>
</dbReference>
<comment type="caution">
    <text evidence="4">The sequence shown here is derived from an EMBL/GenBank/DDBJ whole genome shotgun (WGS) entry which is preliminary data.</text>
</comment>
<dbReference type="PANTHER" id="PTHR43479:SF7">
    <property type="entry name" value="TETR-FAMILY TRANSCRIPTIONAL REGULATOR"/>
    <property type="match status" value="1"/>
</dbReference>
<keyword evidence="1 2" id="KW-0238">DNA-binding</keyword>
<dbReference type="InterPro" id="IPR009057">
    <property type="entry name" value="Homeodomain-like_sf"/>
</dbReference>
<dbReference type="InterPro" id="IPR039532">
    <property type="entry name" value="TetR_C_Firmicutes"/>
</dbReference>
<protein>
    <recommendedName>
        <fullName evidence="3">HTH tetR-type domain-containing protein</fullName>
    </recommendedName>
</protein>
<keyword evidence="5" id="KW-1185">Reference proteome</keyword>
<sequence>MTESNKRQKTKQAIENAMVQLLAEQPFDQISTVKLAEAAGISRSSFYTHYKDKYDMIDHYQSRLFHTLEYIFGKYANHKQQAILEVFEYLQSEPLLAALLSENGTKEIQNFLRNKLLILLKTDILTRSANRPLNETDLEYCGVYLANALFGVCQTWIAHGKKESPQEITDFLFPLTNAVSEVFSKK</sequence>
<organism evidence="4 5">
    <name type="scientific">Granulicatella elegans ATCC 700633</name>
    <dbReference type="NCBI Taxonomy" id="626369"/>
    <lineage>
        <taxon>Bacteria</taxon>
        <taxon>Bacillati</taxon>
        <taxon>Bacillota</taxon>
        <taxon>Bacilli</taxon>
        <taxon>Lactobacillales</taxon>
        <taxon>Carnobacteriaceae</taxon>
        <taxon>Granulicatella</taxon>
    </lineage>
</organism>
<dbReference type="InterPro" id="IPR001647">
    <property type="entry name" value="HTH_TetR"/>
</dbReference>
<dbReference type="RefSeq" id="WP_006703667.1">
    <property type="nucleotide sequence ID" value="NZ_KI391971.1"/>
</dbReference>
<reference evidence="4" key="1">
    <citation type="submission" date="2009-09" db="EMBL/GenBank/DDBJ databases">
        <authorList>
            <consortium name="The Broad Institute Genome Sequencing Platform"/>
            <person name="Ward D."/>
            <person name="Feldgarden M."/>
            <person name="Earl A."/>
            <person name="Young S.K."/>
            <person name="Zeng Q."/>
            <person name="Koehrsen M."/>
            <person name="Alvarado L."/>
            <person name="Berlin A."/>
            <person name="Bochicchio J."/>
            <person name="Borenstein D."/>
            <person name="Chapman S.B."/>
            <person name="Chen Z."/>
            <person name="Engels R."/>
            <person name="Freedman E."/>
            <person name="Gellesch M."/>
            <person name="Goldberg J."/>
            <person name="Griggs A."/>
            <person name="Gujja S."/>
            <person name="Heilman E."/>
            <person name="Heiman D."/>
            <person name="Hepburn T."/>
            <person name="Howarth C."/>
            <person name="Jen D."/>
            <person name="Larson L."/>
            <person name="Lewis B."/>
            <person name="Mehta T."/>
            <person name="Park D."/>
            <person name="Pearson M."/>
            <person name="Roberts A."/>
            <person name="Saif S."/>
            <person name="Shea T."/>
            <person name="Shenoy N."/>
            <person name="Sisk P."/>
            <person name="Stolte C."/>
            <person name="Sykes S."/>
            <person name="Thomson T."/>
            <person name="Walk T."/>
            <person name="White J."/>
            <person name="Yandava C."/>
            <person name="Sibley C.D."/>
            <person name="Field T.R."/>
            <person name="Grinwis M."/>
            <person name="Eshaghurshan C.S."/>
            <person name="Surette M.G."/>
            <person name="Haas B."/>
            <person name="Nusbaum C."/>
            <person name="Birren B."/>
        </authorList>
    </citation>
    <scope>NUCLEOTIDE SEQUENCE [LARGE SCALE GENOMIC DNA]</scope>
    <source>
        <strain evidence="4">ATCC 700633</strain>
    </source>
</reference>
<dbReference type="PANTHER" id="PTHR43479">
    <property type="entry name" value="ACREF/ENVCD OPERON REPRESSOR-RELATED"/>
    <property type="match status" value="1"/>
</dbReference>
<feature type="DNA-binding region" description="H-T-H motif" evidence="2">
    <location>
        <begin position="31"/>
        <end position="50"/>
    </location>
</feature>
<dbReference type="EMBL" id="ACRF02000003">
    <property type="protein sequence ID" value="EEW92546.1"/>
    <property type="molecule type" value="Genomic_DNA"/>
</dbReference>
<evidence type="ECO:0000256" key="2">
    <source>
        <dbReference type="PROSITE-ProRule" id="PRU00335"/>
    </source>
</evidence>
<dbReference type="PROSITE" id="PS50977">
    <property type="entry name" value="HTH_TETR_2"/>
    <property type="match status" value="1"/>
</dbReference>
<dbReference type="PRINTS" id="PR00455">
    <property type="entry name" value="HTHTETR"/>
</dbReference>